<dbReference type="EMBL" id="CP029186">
    <property type="protein sequence ID" value="AWH85734.1"/>
    <property type="molecule type" value="Genomic_DNA"/>
</dbReference>
<dbReference type="AlphaFoldDB" id="A0A2S1QZE0"/>
<dbReference type="InterPro" id="IPR000757">
    <property type="entry name" value="Beta-glucanase-like"/>
</dbReference>
<proteinExistence type="inferred from homology"/>
<sequence length="457" mass="49131">MKKHLYKAIAFCVMALAVTSCSSSDSSNGTPSDPNQDLINKLSGGSSRTWYWAAGETGHIGYGENSANNGINYYGNIDQAAPFEFANNPQTGCLYDNTLTFDLQNGQLRLTVNNSGSTLFNGGYVVSHGGTGTTDSCLPYTATGPKAVTLGDSDSYVTQSGVAGRTTGKALTIADGGFMGYFAGQSTYEILSLTNTRMTVRAVIGNDPSKAVYHTFTTTQPTPPASENFTNLVWSEEFNTPGAPDPTKWSYNTGAGGWGNNEQQYYTNSAENVVVADGKLVITAKKQTLNGSPYTSARLVSDGKFNFKYGRAVIRAKLPVGGGTWPAIWMLGQNYATAAWPSCGEIDIMEHVGNQQNRIFGTLHYPGHSGGNANGGSQVIPNVSSEFHEYSVIWNTDVIKIFADNTLIHSVANDPSLPFDHNFFFILNVAMGGNFGGNIDPNFTQSSMEIDYIRVYQ</sequence>
<feature type="chain" id="PRO_5015478718" evidence="2">
    <location>
        <begin position="23"/>
        <end position="457"/>
    </location>
</feature>
<dbReference type="SUPFAM" id="SSF49899">
    <property type="entry name" value="Concanavalin A-like lectins/glucanases"/>
    <property type="match status" value="1"/>
</dbReference>
<dbReference type="GO" id="GO:0005975">
    <property type="term" value="P:carbohydrate metabolic process"/>
    <property type="evidence" value="ECO:0007669"/>
    <property type="project" value="InterPro"/>
</dbReference>
<evidence type="ECO:0000256" key="1">
    <source>
        <dbReference type="ARBA" id="ARBA00006865"/>
    </source>
</evidence>
<dbReference type="PANTHER" id="PTHR10963">
    <property type="entry name" value="GLYCOSYL HYDROLASE-RELATED"/>
    <property type="match status" value="1"/>
</dbReference>
<dbReference type="PROSITE" id="PS51257">
    <property type="entry name" value="PROKAR_LIPOPROTEIN"/>
    <property type="match status" value="1"/>
</dbReference>
<dbReference type="InterPro" id="IPR050546">
    <property type="entry name" value="Glycosyl_Hydrlase_16"/>
</dbReference>
<dbReference type="Pfam" id="PF00722">
    <property type="entry name" value="Glyco_hydro_16"/>
    <property type="match status" value="1"/>
</dbReference>
<evidence type="ECO:0000313" key="4">
    <source>
        <dbReference type="EMBL" id="AWH85734.1"/>
    </source>
</evidence>
<dbReference type="PROSITE" id="PS51762">
    <property type="entry name" value="GH16_2"/>
    <property type="match status" value="1"/>
</dbReference>
<reference evidence="4 5" key="1">
    <citation type="submission" date="2018-04" db="EMBL/GenBank/DDBJ databases">
        <title>Genome sequencing of Flavobacterium sp. HYN0059.</title>
        <authorList>
            <person name="Yi H."/>
            <person name="Baek C."/>
        </authorList>
    </citation>
    <scope>NUCLEOTIDE SEQUENCE [LARGE SCALE GENOMIC DNA]</scope>
    <source>
        <strain evidence="4 5">HYN0059</strain>
    </source>
</reference>
<dbReference type="Proteomes" id="UP000244929">
    <property type="component" value="Chromosome"/>
</dbReference>
<accession>A0A2S1QZE0</accession>
<keyword evidence="2" id="KW-0732">Signal</keyword>
<feature type="signal peptide" evidence="2">
    <location>
        <begin position="1"/>
        <end position="22"/>
    </location>
</feature>
<dbReference type="GO" id="GO:0004553">
    <property type="term" value="F:hydrolase activity, hydrolyzing O-glycosyl compounds"/>
    <property type="evidence" value="ECO:0007669"/>
    <property type="project" value="InterPro"/>
</dbReference>
<dbReference type="InterPro" id="IPR013320">
    <property type="entry name" value="ConA-like_dom_sf"/>
</dbReference>
<feature type="domain" description="GH16" evidence="3">
    <location>
        <begin position="215"/>
        <end position="457"/>
    </location>
</feature>
<dbReference type="RefSeq" id="WP_108778436.1">
    <property type="nucleotide sequence ID" value="NZ_CP029186.1"/>
</dbReference>
<keyword evidence="5" id="KW-1185">Reference proteome</keyword>
<evidence type="ECO:0000256" key="2">
    <source>
        <dbReference type="SAM" id="SignalP"/>
    </source>
</evidence>
<dbReference type="KEGG" id="falb:HYN59_11720"/>
<evidence type="ECO:0000259" key="3">
    <source>
        <dbReference type="PROSITE" id="PS51762"/>
    </source>
</evidence>
<organism evidence="4 5">
    <name type="scientific">Flavobacterium album</name>
    <dbReference type="NCBI Taxonomy" id="2175091"/>
    <lineage>
        <taxon>Bacteria</taxon>
        <taxon>Pseudomonadati</taxon>
        <taxon>Bacteroidota</taxon>
        <taxon>Flavobacteriia</taxon>
        <taxon>Flavobacteriales</taxon>
        <taxon>Flavobacteriaceae</taxon>
        <taxon>Flavobacterium</taxon>
    </lineage>
</organism>
<dbReference type="CDD" id="cd08023">
    <property type="entry name" value="GH16_laminarinase_like"/>
    <property type="match status" value="1"/>
</dbReference>
<dbReference type="OrthoDB" id="9809583at2"/>
<dbReference type="PANTHER" id="PTHR10963:SF55">
    <property type="entry name" value="GLYCOSIDE HYDROLASE FAMILY 16 PROTEIN"/>
    <property type="match status" value="1"/>
</dbReference>
<dbReference type="Gene3D" id="2.60.120.200">
    <property type="match status" value="1"/>
</dbReference>
<comment type="similarity">
    <text evidence="1">Belongs to the glycosyl hydrolase 16 family.</text>
</comment>
<protein>
    <submittedName>
        <fullName evidence="4">Laminarinase</fullName>
    </submittedName>
</protein>
<name>A0A2S1QZE0_9FLAO</name>
<gene>
    <name evidence="4" type="ORF">HYN59_11720</name>
</gene>
<evidence type="ECO:0000313" key="5">
    <source>
        <dbReference type="Proteomes" id="UP000244929"/>
    </source>
</evidence>